<dbReference type="GO" id="GO:0005737">
    <property type="term" value="C:cytoplasm"/>
    <property type="evidence" value="ECO:0007669"/>
    <property type="project" value="TreeGrafter"/>
</dbReference>
<organism evidence="9 10">
    <name type="scientific">Scomber scombrus</name>
    <name type="common">Atlantic mackerel</name>
    <name type="synonym">Scomber vernalis</name>
    <dbReference type="NCBI Taxonomy" id="13677"/>
    <lineage>
        <taxon>Eukaryota</taxon>
        <taxon>Metazoa</taxon>
        <taxon>Chordata</taxon>
        <taxon>Craniata</taxon>
        <taxon>Vertebrata</taxon>
        <taxon>Euteleostomi</taxon>
        <taxon>Actinopterygii</taxon>
        <taxon>Neopterygii</taxon>
        <taxon>Teleostei</taxon>
        <taxon>Neoteleostei</taxon>
        <taxon>Acanthomorphata</taxon>
        <taxon>Pelagiaria</taxon>
        <taxon>Scombriformes</taxon>
        <taxon>Scombridae</taxon>
        <taxon>Scomber</taxon>
    </lineage>
</organism>
<gene>
    <name evidence="9" type="ORF">FSCOSCO3_A006354</name>
</gene>
<dbReference type="AlphaFoldDB" id="A0AAV1QG52"/>
<dbReference type="GO" id="GO:0003677">
    <property type="term" value="F:DNA binding"/>
    <property type="evidence" value="ECO:0007669"/>
    <property type="project" value="UniProtKB-KW"/>
</dbReference>
<accession>A0AAV1QG52</accession>
<dbReference type="GO" id="GO:0004713">
    <property type="term" value="F:protein tyrosine kinase activity"/>
    <property type="evidence" value="ECO:0007669"/>
    <property type="project" value="TreeGrafter"/>
</dbReference>
<evidence type="ECO:0000313" key="9">
    <source>
        <dbReference type="EMBL" id="CAK6981949.1"/>
    </source>
</evidence>
<evidence type="ECO:0000259" key="8">
    <source>
        <dbReference type="PROSITE" id="PS50011"/>
    </source>
</evidence>
<keyword evidence="10" id="KW-1185">Reference proteome</keyword>
<dbReference type="GO" id="GO:0007224">
    <property type="term" value="P:smoothened signaling pathway"/>
    <property type="evidence" value="ECO:0007669"/>
    <property type="project" value="TreeGrafter"/>
</dbReference>
<dbReference type="GO" id="GO:0016605">
    <property type="term" value="C:PML body"/>
    <property type="evidence" value="ECO:0007669"/>
    <property type="project" value="TreeGrafter"/>
</dbReference>
<evidence type="ECO:0000256" key="4">
    <source>
        <dbReference type="ARBA" id="ARBA00022777"/>
    </source>
</evidence>
<evidence type="ECO:0000256" key="2">
    <source>
        <dbReference type="ARBA" id="ARBA00022679"/>
    </source>
</evidence>
<dbReference type="PANTHER" id="PTHR24058">
    <property type="entry name" value="DUAL SPECIFICITY PROTEIN KINASE"/>
    <property type="match status" value="1"/>
</dbReference>
<dbReference type="GO" id="GO:0046332">
    <property type="term" value="F:SMAD binding"/>
    <property type="evidence" value="ECO:0007669"/>
    <property type="project" value="TreeGrafter"/>
</dbReference>
<dbReference type="PROSITE" id="PS00108">
    <property type="entry name" value="PROTEIN_KINASE_ST"/>
    <property type="match status" value="1"/>
</dbReference>
<dbReference type="GO" id="GO:0004674">
    <property type="term" value="F:protein serine/threonine kinase activity"/>
    <property type="evidence" value="ECO:0007669"/>
    <property type="project" value="UniProtKB-KW"/>
</dbReference>
<sequence>MCFTFELKMTSDKETPSTRTKSDFKIEVHDILPSFSGKYEIEKFLGEGRYGKVAQCLKLGSKEKIAIKIVRKKYTHNGKKEVHMLRQLIGLDLNKHNLVTFIEHFRYRGHICLAFEMLDISLWDLMKERTFKPMNLSEIRVIAQQLLVALEALKRIGLVHGDIKMDNVMLVNHKSQSLKLKLIDFGLAKNVSMLRRGTVMQALGYRAPEVILGLPLREAIDMWGVGCVVAFLYLGTHVYSTQCEYEVLRAIVQVQSQPEDRMLTPGMFTPVFFKKIQDKPPSWRLKTKTEYETTTGTCTIPFNVVGLRRYMLFSLDGMTRFCGGMRDHAEFEDKAAFVSIMKQMLHVDYKKRITPEEALGHRFITLRHFKHDTNSPYVTSANVTIEKCSLEMSSAEYMPFVTPSEPMSLKFVSIPSSDDTSSPDESMGSLDETCAHPTNRPKAAVRRPAANNRPPANNAPTHVHKAASPSSVKRNLPRATSKEDSSGLVEVKCGKTFFKRVGRFFSRMREYPTFMKTSWRHHTAG</sequence>
<dbReference type="Gene3D" id="1.10.510.10">
    <property type="entry name" value="Transferase(Phosphotransferase) domain 1"/>
    <property type="match status" value="1"/>
</dbReference>
<feature type="compositionally biased region" description="Low complexity" evidence="7">
    <location>
        <begin position="413"/>
        <end position="426"/>
    </location>
</feature>
<dbReference type="InterPro" id="IPR000719">
    <property type="entry name" value="Prot_kinase_dom"/>
</dbReference>
<keyword evidence="5 6" id="KW-0067">ATP-binding</keyword>
<dbReference type="Gene3D" id="3.30.200.20">
    <property type="entry name" value="Phosphorylase Kinase, domain 1"/>
    <property type="match status" value="1"/>
</dbReference>
<dbReference type="EMBL" id="CAWUFR010000925">
    <property type="protein sequence ID" value="CAK6981949.1"/>
    <property type="molecule type" value="Genomic_DNA"/>
</dbReference>
<evidence type="ECO:0000256" key="7">
    <source>
        <dbReference type="SAM" id="MobiDB-lite"/>
    </source>
</evidence>
<dbReference type="PROSITE" id="PS00107">
    <property type="entry name" value="PROTEIN_KINASE_ATP"/>
    <property type="match status" value="1"/>
</dbReference>
<dbReference type="GO" id="GO:0042771">
    <property type="term" value="P:intrinsic apoptotic signaling pathway in response to DNA damage by p53 class mediator"/>
    <property type="evidence" value="ECO:0007669"/>
    <property type="project" value="TreeGrafter"/>
</dbReference>
<evidence type="ECO:0000256" key="3">
    <source>
        <dbReference type="ARBA" id="ARBA00022741"/>
    </source>
</evidence>
<reference evidence="9 10" key="1">
    <citation type="submission" date="2024-01" db="EMBL/GenBank/DDBJ databases">
        <authorList>
            <person name="Alioto T."/>
            <person name="Alioto T."/>
            <person name="Gomez Garrido J."/>
        </authorList>
    </citation>
    <scope>NUCLEOTIDE SEQUENCE [LARGE SCALE GENOMIC DNA]</scope>
</reference>
<dbReference type="InterPro" id="IPR017441">
    <property type="entry name" value="Protein_kinase_ATP_BS"/>
</dbReference>
<dbReference type="SMART" id="SM00220">
    <property type="entry name" value="S_TKc"/>
    <property type="match status" value="1"/>
</dbReference>
<dbReference type="GO" id="GO:0003713">
    <property type="term" value="F:transcription coactivator activity"/>
    <property type="evidence" value="ECO:0007669"/>
    <property type="project" value="TreeGrafter"/>
</dbReference>
<evidence type="ECO:0000313" key="10">
    <source>
        <dbReference type="Proteomes" id="UP001314229"/>
    </source>
</evidence>
<evidence type="ECO:0000256" key="6">
    <source>
        <dbReference type="PROSITE-ProRule" id="PRU10141"/>
    </source>
</evidence>
<dbReference type="Pfam" id="PF00069">
    <property type="entry name" value="Pkinase"/>
    <property type="match status" value="1"/>
</dbReference>
<feature type="binding site" evidence="6">
    <location>
        <position position="72"/>
    </location>
    <ligand>
        <name>ATP</name>
        <dbReference type="ChEBI" id="CHEBI:30616"/>
    </ligand>
</feature>
<dbReference type="GO" id="GO:0005524">
    <property type="term" value="F:ATP binding"/>
    <property type="evidence" value="ECO:0007669"/>
    <property type="project" value="UniProtKB-UniRule"/>
</dbReference>
<dbReference type="GO" id="GO:0045944">
    <property type="term" value="P:positive regulation of transcription by RNA polymerase II"/>
    <property type="evidence" value="ECO:0007669"/>
    <property type="project" value="TreeGrafter"/>
</dbReference>
<keyword evidence="9" id="KW-0371">Homeobox</keyword>
<dbReference type="PANTHER" id="PTHR24058:SF53">
    <property type="entry name" value="HOMEODOMAIN-INTERACTING PROTEIN KINASE 2"/>
    <property type="match status" value="1"/>
</dbReference>
<evidence type="ECO:0000256" key="1">
    <source>
        <dbReference type="ARBA" id="ARBA00022527"/>
    </source>
</evidence>
<comment type="caution">
    <text evidence="9">The sequence shown here is derived from an EMBL/GenBank/DDBJ whole genome shotgun (WGS) entry which is preliminary data.</text>
</comment>
<dbReference type="SUPFAM" id="SSF56112">
    <property type="entry name" value="Protein kinase-like (PK-like)"/>
    <property type="match status" value="1"/>
</dbReference>
<dbReference type="PROSITE" id="PS50011">
    <property type="entry name" value="PROTEIN_KINASE_DOM"/>
    <property type="match status" value="1"/>
</dbReference>
<protein>
    <submittedName>
        <fullName evidence="9">Homeodomain-interacting protein kinase 3-like</fullName>
    </submittedName>
</protein>
<dbReference type="InterPro" id="IPR011009">
    <property type="entry name" value="Kinase-like_dom_sf"/>
</dbReference>
<dbReference type="InterPro" id="IPR008271">
    <property type="entry name" value="Ser/Thr_kinase_AS"/>
</dbReference>
<feature type="compositionally biased region" description="Low complexity" evidence="7">
    <location>
        <begin position="440"/>
        <end position="460"/>
    </location>
</feature>
<proteinExistence type="predicted"/>
<dbReference type="GO" id="GO:0003714">
    <property type="term" value="F:transcription corepressor activity"/>
    <property type="evidence" value="ECO:0007669"/>
    <property type="project" value="TreeGrafter"/>
</dbReference>
<evidence type="ECO:0000256" key="5">
    <source>
        <dbReference type="ARBA" id="ARBA00022840"/>
    </source>
</evidence>
<dbReference type="InterPro" id="IPR050494">
    <property type="entry name" value="Ser_Thr_dual-spec_kinase"/>
</dbReference>
<feature type="domain" description="Protein kinase" evidence="8">
    <location>
        <begin position="39"/>
        <end position="364"/>
    </location>
</feature>
<name>A0AAV1QG52_SCOSC</name>
<feature type="region of interest" description="Disordered" evidence="7">
    <location>
        <begin position="411"/>
        <end position="486"/>
    </location>
</feature>
<keyword evidence="3 6" id="KW-0547">Nucleotide-binding</keyword>
<keyword evidence="4 9" id="KW-0418">Kinase</keyword>
<keyword evidence="9" id="KW-0238">DNA-binding</keyword>
<dbReference type="Proteomes" id="UP001314229">
    <property type="component" value="Unassembled WGS sequence"/>
</dbReference>
<keyword evidence="2" id="KW-0808">Transferase</keyword>
<keyword evidence="1" id="KW-0723">Serine/threonine-protein kinase</keyword>